<keyword evidence="3" id="KW-1185">Reference proteome</keyword>
<reference evidence="2 3" key="1">
    <citation type="submission" date="2019-04" db="EMBL/GenBank/DDBJ databases">
        <title>Salinimonas iocasae sp. nov., a halophilic bacterium isolated from the outer tube casing of tubeworms in Okinawa Trough.</title>
        <authorList>
            <person name="Zhang H."/>
            <person name="Wang H."/>
            <person name="Li C."/>
        </authorList>
    </citation>
    <scope>NUCLEOTIDE SEQUENCE [LARGE SCALE GENOMIC DNA]</scope>
    <source>
        <strain evidence="2 3">KX18D6</strain>
    </source>
</reference>
<proteinExistence type="predicted"/>
<dbReference type="EMBL" id="CP039852">
    <property type="protein sequence ID" value="QCZ92829.1"/>
    <property type="molecule type" value="Genomic_DNA"/>
</dbReference>
<dbReference type="KEGG" id="salk:FBQ74_04735"/>
<organism evidence="2 3">
    <name type="scientific">Salinimonas iocasae</name>
    <dbReference type="NCBI Taxonomy" id="2572577"/>
    <lineage>
        <taxon>Bacteria</taxon>
        <taxon>Pseudomonadati</taxon>
        <taxon>Pseudomonadota</taxon>
        <taxon>Gammaproteobacteria</taxon>
        <taxon>Alteromonadales</taxon>
        <taxon>Alteromonadaceae</taxon>
        <taxon>Alteromonas/Salinimonas group</taxon>
        <taxon>Salinimonas</taxon>
    </lineage>
</organism>
<protein>
    <recommendedName>
        <fullName evidence="1">TniQ domain-containing protein</fullName>
    </recommendedName>
</protein>
<evidence type="ECO:0000313" key="3">
    <source>
        <dbReference type="Proteomes" id="UP000304912"/>
    </source>
</evidence>
<dbReference type="Pfam" id="PF06527">
    <property type="entry name" value="TniQ"/>
    <property type="match status" value="1"/>
</dbReference>
<feature type="domain" description="TniQ" evidence="1">
    <location>
        <begin position="17"/>
        <end position="160"/>
    </location>
</feature>
<accession>A0A5B7YDX9</accession>
<dbReference type="InterPro" id="IPR009492">
    <property type="entry name" value="TniQ"/>
</dbReference>
<name>A0A5B7YDX9_9ALTE</name>
<dbReference type="AlphaFoldDB" id="A0A5B7YDX9"/>
<dbReference type="OrthoDB" id="470139at2"/>
<evidence type="ECO:0000259" key="1">
    <source>
        <dbReference type="Pfam" id="PF06527"/>
    </source>
</evidence>
<gene>
    <name evidence="2" type="ORF">FBQ74_04735</name>
</gene>
<sequence>MLGEGVEKTMTSSKPRFFPVLLDGEFLYGTITRWAVTQSAVPKMQSIDSRKVKTKNATVDISGKWIEVVSTMTSVDFTQYGSVLEKATQLPLYNTFFNERRPLTYALPGEYAVATETAHSFLRYCPVCLKESVSTSGLGFWKTLHQSPLLLRCRFHNTRLIAYQKATAELRRPYLLEINGITDLWHEETCSIDALTDFQQWLETLALNKKLYQCRGLAKSIIQHLTTLLGTPDDIRQARKRNTKQVDFDTSAFAYKVRQAGYEAFLKRGTRSINEIKRDPKFSLTQILSHRKRYSPVFYLLLVWVFLGPDFIESQTIEHNESKCA</sequence>
<dbReference type="Proteomes" id="UP000304912">
    <property type="component" value="Chromosome"/>
</dbReference>
<evidence type="ECO:0000313" key="2">
    <source>
        <dbReference type="EMBL" id="QCZ92829.1"/>
    </source>
</evidence>